<dbReference type="EC" id="2.4.2.2" evidence="3"/>
<dbReference type="CDD" id="cd20296">
    <property type="entry name" value="cupin_PpnP-like"/>
    <property type="match status" value="1"/>
</dbReference>
<keyword evidence="2 3" id="KW-0808">Transferase</keyword>
<dbReference type="EMBL" id="CP032100">
    <property type="protein sequence ID" value="AXX89634.1"/>
    <property type="molecule type" value="Genomic_DNA"/>
</dbReference>
<dbReference type="InterPro" id="IPR011051">
    <property type="entry name" value="RmlC_Cupin_sf"/>
</dbReference>
<protein>
    <recommendedName>
        <fullName evidence="3">Pyrimidine/purine nucleoside phosphorylase</fullName>
        <ecNumber evidence="3">2.4.2.1</ecNumber>
        <ecNumber evidence="3">2.4.2.2</ecNumber>
    </recommendedName>
    <alternativeName>
        <fullName evidence="3">Adenosine phosphorylase</fullName>
    </alternativeName>
    <alternativeName>
        <fullName evidence="3">Cytidine phosphorylase</fullName>
    </alternativeName>
    <alternativeName>
        <fullName evidence="3">Guanosine phosphorylase</fullName>
    </alternativeName>
    <alternativeName>
        <fullName evidence="3">Inosine phosphorylase</fullName>
    </alternativeName>
    <alternativeName>
        <fullName evidence="3">Thymidine phosphorylase</fullName>
    </alternativeName>
    <alternativeName>
        <fullName evidence="3">Uridine phosphorylase</fullName>
    </alternativeName>
    <alternativeName>
        <fullName evidence="3">Xanthosine phosphorylase</fullName>
    </alternativeName>
</protein>
<dbReference type="GO" id="GO:0016154">
    <property type="term" value="F:pyrimidine-nucleoside phosphorylase activity"/>
    <property type="evidence" value="ECO:0007669"/>
    <property type="project" value="UniProtKB-UniRule"/>
</dbReference>
<dbReference type="AlphaFoldDB" id="A0AAD0SQ48"/>
<dbReference type="EC" id="2.4.2.1" evidence="3"/>
<name>A0AAD0SQ48_9BACT</name>
<comment type="catalytic activity">
    <reaction evidence="3">
        <text>a purine D-ribonucleoside + phosphate = a purine nucleobase + alpha-D-ribose 1-phosphate</text>
        <dbReference type="Rhea" id="RHEA:19805"/>
        <dbReference type="ChEBI" id="CHEBI:26386"/>
        <dbReference type="ChEBI" id="CHEBI:43474"/>
        <dbReference type="ChEBI" id="CHEBI:57720"/>
        <dbReference type="ChEBI" id="CHEBI:142355"/>
        <dbReference type="EC" id="2.4.2.1"/>
    </reaction>
</comment>
<comment type="function">
    <text evidence="3">Catalyzes the phosphorolysis of diverse nucleosides, yielding D-ribose 1-phosphate and the respective free bases. Can use uridine, adenosine, guanosine, cytidine, thymidine, inosine and xanthosine as substrates. Also catalyzes the reverse reactions.</text>
</comment>
<dbReference type="Pfam" id="PF06865">
    <property type="entry name" value="Ppnp"/>
    <property type="match status" value="1"/>
</dbReference>
<dbReference type="Proteomes" id="UP000263040">
    <property type="component" value="Chromosome"/>
</dbReference>
<evidence type="ECO:0000313" key="5">
    <source>
        <dbReference type="Proteomes" id="UP000263040"/>
    </source>
</evidence>
<comment type="catalytic activity">
    <reaction evidence="3">
        <text>guanosine + phosphate = alpha-D-ribose 1-phosphate + guanine</text>
        <dbReference type="Rhea" id="RHEA:13233"/>
        <dbReference type="ChEBI" id="CHEBI:16235"/>
        <dbReference type="ChEBI" id="CHEBI:16750"/>
        <dbReference type="ChEBI" id="CHEBI:43474"/>
        <dbReference type="ChEBI" id="CHEBI:57720"/>
        <dbReference type="EC" id="2.4.2.1"/>
    </reaction>
</comment>
<gene>
    <name evidence="3" type="primary">ppnP</name>
    <name evidence="4" type="ORF">ASUIS_1146</name>
</gene>
<comment type="catalytic activity">
    <reaction evidence="3">
        <text>xanthosine + phosphate = alpha-D-ribose 1-phosphate + xanthine</text>
        <dbReference type="Rhea" id="RHEA:27638"/>
        <dbReference type="ChEBI" id="CHEBI:17712"/>
        <dbReference type="ChEBI" id="CHEBI:18107"/>
        <dbReference type="ChEBI" id="CHEBI:43474"/>
        <dbReference type="ChEBI" id="CHEBI:57720"/>
        <dbReference type="EC" id="2.4.2.1"/>
    </reaction>
</comment>
<organism evidence="4 5">
    <name type="scientific">Arcobacter suis CECT 7833</name>
    <dbReference type="NCBI Taxonomy" id="663365"/>
    <lineage>
        <taxon>Bacteria</taxon>
        <taxon>Pseudomonadati</taxon>
        <taxon>Campylobacterota</taxon>
        <taxon>Epsilonproteobacteria</taxon>
        <taxon>Campylobacterales</taxon>
        <taxon>Arcobacteraceae</taxon>
        <taxon>Arcobacter</taxon>
    </lineage>
</organism>
<keyword evidence="5" id="KW-1185">Reference proteome</keyword>
<keyword evidence="1 3" id="KW-0328">Glycosyltransferase</keyword>
<dbReference type="GO" id="GO:0004731">
    <property type="term" value="F:purine-nucleoside phosphorylase activity"/>
    <property type="evidence" value="ECO:0007669"/>
    <property type="project" value="UniProtKB-UniRule"/>
</dbReference>
<evidence type="ECO:0000256" key="2">
    <source>
        <dbReference type="ARBA" id="ARBA00022679"/>
    </source>
</evidence>
<dbReference type="RefSeq" id="WP_118886175.1">
    <property type="nucleotide sequence ID" value="NZ_CP032100.1"/>
</dbReference>
<comment type="similarity">
    <text evidence="3">Belongs to the nucleoside phosphorylase PpnP family.</text>
</comment>
<dbReference type="FunFam" id="2.60.120.10:FF:000016">
    <property type="entry name" value="Pyrimidine/purine nucleoside phosphorylase"/>
    <property type="match status" value="1"/>
</dbReference>
<proteinExistence type="inferred from homology"/>
<comment type="catalytic activity">
    <reaction evidence="3">
        <text>thymidine + phosphate = 2-deoxy-alpha-D-ribose 1-phosphate + thymine</text>
        <dbReference type="Rhea" id="RHEA:16037"/>
        <dbReference type="ChEBI" id="CHEBI:17748"/>
        <dbReference type="ChEBI" id="CHEBI:17821"/>
        <dbReference type="ChEBI" id="CHEBI:43474"/>
        <dbReference type="ChEBI" id="CHEBI:57259"/>
        <dbReference type="EC" id="2.4.2.2"/>
    </reaction>
</comment>
<dbReference type="Gene3D" id="2.60.120.10">
    <property type="entry name" value="Jelly Rolls"/>
    <property type="match status" value="1"/>
</dbReference>
<dbReference type="HAMAP" id="MF_01537">
    <property type="entry name" value="Nucleos_phosphorylase_PpnP"/>
    <property type="match status" value="1"/>
</dbReference>
<dbReference type="SUPFAM" id="SSF51182">
    <property type="entry name" value="RmlC-like cupins"/>
    <property type="match status" value="1"/>
</dbReference>
<dbReference type="KEGG" id="asui:ASUIS_1146"/>
<dbReference type="InterPro" id="IPR014710">
    <property type="entry name" value="RmlC-like_jellyroll"/>
</dbReference>
<dbReference type="GO" id="GO:0005829">
    <property type="term" value="C:cytosol"/>
    <property type="evidence" value="ECO:0007669"/>
    <property type="project" value="TreeGrafter"/>
</dbReference>
<reference evidence="4 5" key="1">
    <citation type="submission" date="2018-08" db="EMBL/GenBank/DDBJ databases">
        <title>Complete genome of the Arcobacter suis type strain LMG 26152.</title>
        <authorList>
            <person name="Miller W.G."/>
            <person name="Yee E."/>
            <person name="Bono J.L."/>
        </authorList>
    </citation>
    <scope>NUCLEOTIDE SEQUENCE [LARGE SCALE GENOMIC DNA]</scope>
    <source>
        <strain evidence="4 5">CECT 7833</strain>
    </source>
</reference>
<evidence type="ECO:0000313" key="4">
    <source>
        <dbReference type="EMBL" id="AXX89634.1"/>
    </source>
</evidence>
<dbReference type="PANTHER" id="PTHR36540">
    <property type="entry name" value="PYRIMIDINE/PURINE NUCLEOSIDE PHOSPHORYLASE"/>
    <property type="match status" value="1"/>
</dbReference>
<sequence length="104" mass="11634">MTIKNVELTKKANIYFDGNVTSRSFVEENGVKKTLGIMMPGEYTFGTNDAEHMEIIAGRVEVLISYGDSNWETIEAGGFFEVPANCSFDIKVLEITDYCCTFIN</sequence>
<comment type="catalytic activity">
    <reaction evidence="3">
        <text>cytidine + phosphate = cytosine + alpha-D-ribose 1-phosphate</text>
        <dbReference type="Rhea" id="RHEA:52540"/>
        <dbReference type="ChEBI" id="CHEBI:16040"/>
        <dbReference type="ChEBI" id="CHEBI:17562"/>
        <dbReference type="ChEBI" id="CHEBI:43474"/>
        <dbReference type="ChEBI" id="CHEBI:57720"/>
        <dbReference type="EC" id="2.4.2.2"/>
    </reaction>
</comment>
<accession>A0AAD0SQ48</accession>
<comment type="catalytic activity">
    <reaction evidence="3">
        <text>adenosine + phosphate = alpha-D-ribose 1-phosphate + adenine</text>
        <dbReference type="Rhea" id="RHEA:27642"/>
        <dbReference type="ChEBI" id="CHEBI:16335"/>
        <dbReference type="ChEBI" id="CHEBI:16708"/>
        <dbReference type="ChEBI" id="CHEBI:43474"/>
        <dbReference type="ChEBI" id="CHEBI:57720"/>
        <dbReference type="EC" id="2.4.2.1"/>
    </reaction>
</comment>
<evidence type="ECO:0000256" key="1">
    <source>
        <dbReference type="ARBA" id="ARBA00022676"/>
    </source>
</evidence>
<dbReference type="PANTHER" id="PTHR36540:SF1">
    <property type="entry name" value="PYRIMIDINE_PURINE NUCLEOSIDE PHOSPHORYLASE"/>
    <property type="match status" value="1"/>
</dbReference>
<comment type="catalytic activity">
    <reaction evidence="3">
        <text>inosine + phosphate = alpha-D-ribose 1-phosphate + hypoxanthine</text>
        <dbReference type="Rhea" id="RHEA:27646"/>
        <dbReference type="ChEBI" id="CHEBI:17368"/>
        <dbReference type="ChEBI" id="CHEBI:17596"/>
        <dbReference type="ChEBI" id="CHEBI:43474"/>
        <dbReference type="ChEBI" id="CHEBI:57720"/>
        <dbReference type="EC" id="2.4.2.1"/>
    </reaction>
</comment>
<dbReference type="InterPro" id="IPR009664">
    <property type="entry name" value="Ppnp"/>
</dbReference>
<comment type="catalytic activity">
    <reaction evidence="3">
        <text>uridine + phosphate = alpha-D-ribose 1-phosphate + uracil</text>
        <dbReference type="Rhea" id="RHEA:24388"/>
        <dbReference type="ChEBI" id="CHEBI:16704"/>
        <dbReference type="ChEBI" id="CHEBI:17568"/>
        <dbReference type="ChEBI" id="CHEBI:43474"/>
        <dbReference type="ChEBI" id="CHEBI:57720"/>
        <dbReference type="EC" id="2.4.2.2"/>
    </reaction>
</comment>
<evidence type="ECO:0000256" key="3">
    <source>
        <dbReference type="HAMAP-Rule" id="MF_01537"/>
    </source>
</evidence>